<dbReference type="AlphaFoldDB" id="A0A426VGD6"/>
<evidence type="ECO:0000313" key="20">
    <source>
        <dbReference type="Proteomes" id="UP000269265"/>
    </source>
</evidence>
<comment type="cofactor">
    <cofactor evidence="17">
        <name>Ca(2+)</name>
        <dbReference type="ChEBI" id="CHEBI:29108"/>
    </cofactor>
    <text evidence="17">Binds 1 Ca(2+) ion per monomer. In the dimeric form the Ca(2+) is bound by different amino acids with binding of each Ca(2+) shared with ligands coming from each monomer. The Ca(2+) ion may have a role in catalysis.</text>
</comment>
<evidence type="ECO:0000256" key="4">
    <source>
        <dbReference type="ARBA" id="ARBA00011702"/>
    </source>
</evidence>
<feature type="compositionally biased region" description="Low complexity" evidence="18">
    <location>
        <begin position="114"/>
        <end position="131"/>
    </location>
</feature>
<feature type="active site" description="Proton acceptor" evidence="15">
    <location>
        <position position="274"/>
    </location>
</feature>
<comment type="subunit">
    <text evidence="4 17">Homodimer; dimerization is reversible, and the dimeric form is the active one.</text>
</comment>
<keyword evidence="20" id="KW-1185">Reference proteome</keyword>
<dbReference type="GO" id="GO:0016042">
    <property type="term" value="P:lipid catabolic process"/>
    <property type="evidence" value="ECO:0007669"/>
    <property type="project" value="UniProtKB-KW"/>
</dbReference>
<evidence type="ECO:0000256" key="1">
    <source>
        <dbReference type="ARBA" id="ARBA00000111"/>
    </source>
</evidence>
<dbReference type="GO" id="GO:0046872">
    <property type="term" value="F:metal ion binding"/>
    <property type="evidence" value="ECO:0007669"/>
    <property type="project" value="UniProtKB-KW"/>
</dbReference>
<evidence type="ECO:0000256" key="11">
    <source>
        <dbReference type="ARBA" id="ARBA00022963"/>
    </source>
</evidence>
<evidence type="ECO:0000256" key="13">
    <source>
        <dbReference type="ARBA" id="ARBA00023136"/>
    </source>
</evidence>
<keyword evidence="9 17" id="KW-0378">Hydrolase</keyword>
<keyword evidence="12 17" id="KW-0443">Lipid metabolism</keyword>
<evidence type="ECO:0000256" key="2">
    <source>
        <dbReference type="ARBA" id="ARBA00001604"/>
    </source>
</evidence>
<dbReference type="SUPFAM" id="SSF56931">
    <property type="entry name" value="Outer membrane phospholipase A (OMPLA)"/>
    <property type="match status" value="1"/>
</dbReference>
<accession>A0A426VGD6</accession>
<dbReference type="EC" id="3.1.1.32" evidence="17"/>
<dbReference type="PRINTS" id="PR01486">
    <property type="entry name" value="PHPHLIPASEA1"/>
</dbReference>
<keyword evidence="8" id="KW-0732">Signal</keyword>
<feature type="active site" description="Nucleophile" evidence="15">
    <location>
        <position position="276"/>
    </location>
</feature>
<evidence type="ECO:0000256" key="3">
    <source>
        <dbReference type="ARBA" id="ARBA00010525"/>
    </source>
</evidence>
<feature type="binding site" description="in dimeric form" evidence="16">
    <location>
        <position position="284"/>
    </location>
    <ligand>
        <name>Ca(2+)</name>
        <dbReference type="ChEBI" id="CHEBI:29108"/>
        <label>1</label>
    </ligand>
</feature>
<evidence type="ECO:0000256" key="9">
    <source>
        <dbReference type="ARBA" id="ARBA00022801"/>
    </source>
</evidence>
<dbReference type="InterPro" id="IPR003187">
    <property type="entry name" value="PLipase_A1"/>
</dbReference>
<evidence type="ECO:0000256" key="16">
    <source>
        <dbReference type="PIRSR" id="PIRSR603187-2"/>
    </source>
</evidence>
<evidence type="ECO:0000256" key="5">
    <source>
        <dbReference type="ARBA" id="ARBA00022452"/>
    </source>
</evidence>
<evidence type="ECO:0000256" key="8">
    <source>
        <dbReference type="ARBA" id="ARBA00022729"/>
    </source>
</evidence>
<protein>
    <recommendedName>
        <fullName evidence="17">Phospholipase A1</fullName>
        <ecNumber evidence="17">3.1.1.32</ecNumber>
        <ecNumber evidence="17">3.1.1.4</ecNumber>
    </recommendedName>
    <alternativeName>
        <fullName evidence="17">Phosphatidylcholine 1-acylhydrolase</fullName>
    </alternativeName>
</protein>
<dbReference type="GO" id="GO:0008970">
    <property type="term" value="F:phospholipase A1 activity"/>
    <property type="evidence" value="ECO:0007669"/>
    <property type="project" value="UniProtKB-EC"/>
</dbReference>
<evidence type="ECO:0000256" key="15">
    <source>
        <dbReference type="PIRSR" id="PIRSR603187-1"/>
    </source>
</evidence>
<comment type="catalytic activity">
    <reaction evidence="2 17">
        <text>a 1,2-diacyl-sn-glycero-3-phosphocholine + H2O = a 1-acyl-sn-glycero-3-phosphocholine + a fatty acid + H(+)</text>
        <dbReference type="Rhea" id="RHEA:15801"/>
        <dbReference type="ChEBI" id="CHEBI:15377"/>
        <dbReference type="ChEBI" id="CHEBI:15378"/>
        <dbReference type="ChEBI" id="CHEBI:28868"/>
        <dbReference type="ChEBI" id="CHEBI:57643"/>
        <dbReference type="ChEBI" id="CHEBI:58168"/>
        <dbReference type="EC" id="3.1.1.4"/>
    </reaction>
</comment>
<feature type="binding site" description="in dimeric form" evidence="16">
    <location>
        <position position="234"/>
    </location>
    <ligand>
        <name>Ca(2+)</name>
        <dbReference type="ChEBI" id="CHEBI:29108"/>
        <label>1</label>
    </ligand>
</feature>
<comment type="subcellular location">
    <subcellularLocation>
        <location evidence="17">Cell outer membrane</location>
        <topology evidence="17">Multi-pass membrane protein</topology>
    </subcellularLocation>
    <text evidence="17">One of the very few enzymes located there.</text>
</comment>
<keyword evidence="10 16" id="KW-0106">Calcium</keyword>
<name>A0A426VGD6_9BURK</name>
<evidence type="ECO:0000256" key="6">
    <source>
        <dbReference type="ARBA" id="ARBA00022692"/>
    </source>
</evidence>
<organism evidence="19 20">
    <name type="scientific">Aquabacterium soli</name>
    <dbReference type="NCBI Taxonomy" id="2493092"/>
    <lineage>
        <taxon>Bacteria</taxon>
        <taxon>Pseudomonadati</taxon>
        <taxon>Pseudomonadota</taxon>
        <taxon>Betaproteobacteria</taxon>
        <taxon>Burkholderiales</taxon>
        <taxon>Aquabacterium</taxon>
    </lineage>
</organism>
<keyword evidence="7 16" id="KW-0479">Metal-binding</keyword>
<keyword evidence="5" id="KW-1134">Transmembrane beta strand</keyword>
<feature type="binding site" description="in dimeric form" evidence="16">
    <location>
        <position position="320"/>
    </location>
    <ligand>
        <name>Ca(2+)</name>
        <dbReference type="ChEBI" id="CHEBI:29108"/>
        <label>1</label>
    </ligand>
</feature>
<keyword evidence="6" id="KW-0812">Transmembrane</keyword>
<keyword evidence="14 17" id="KW-0998">Cell outer membrane</keyword>
<sequence>MLCHKLHQGAGRGPGPSMSCLCHPMSIAKHRVSIRHALPRAWALTALTCVATPWVHAQSPAQNPATADLQACLKLTEDKERLACYDRQATKDTIMALPASPVAAQAETPQPGQPAQTVTAPPGGTPATGDTPPDEGFLSRFWELSPADKRGTFNYTAYRPNFFLPIRGLRKLNNEPSSPTRGKATNLPQYQHFETKLQLSLRTKVLEDFLLPNADLWVAYTQQSIWQTWNHEESSPFRNTDYQPEVLYVVPMPMGLQNLPFDWKWRLTSFGLVHQSNGQSDELSRSWNRAYVSFGVERGGINANLRVEAPLAKSNDKYDDNPDIEHYLGHVQAQLNWSPGRSIASLLWRPSLSGRGSVELNWSYPVNAERPDGLRWYVQAFHGYGDTLLDYNFKQSTLGAGLTIFKF</sequence>
<evidence type="ECO:0000256" key="14">
    <source>
        <dbReference type="ARBA" id="ARBA00023237"/>
    </source>
</evidence>
<dbReference type="CDD" id="cd00541">
    <property type="entry name" value="OMPLA"/>
    <property type="match status" value="1"/>
</dbReference>
<feature type="region of interest" description="Disordered" evidence="18">
    <location>
        <begin position="103"/>
        <end position="136"/>
    </location>
</feature>
<dbReference type="Proteomes" id="UP000269265">
    <property type="component" value="Unassembled WGS sequence"/>
</dbReference>
<evidence type="ECO:0000256" key="7">
    <source>
        <dbReference type="ARBA" id="ARBA00022723"/>
    </source>
</evidence>
<comment type="caution">
    <text evidence="19">The sequence shown here is derived from an EMBL/GenBank/DDBJ whole genome shotgun (WGS) entry which is preliminary data.</text>
</comment>
<proteinExistence type="inferred from homology"/>
<dbReference type="Gene3D" id="2.40.230.10">
    <property type="entry name" value="Phospholipase A1"/>
    <property type="match status" value="1"/>
</dbReference>
<dbReference type="EMBL" id="RSED01000002">
    <property type="protein sequence ID" value="RRS05964.1"/>
    <property type="molecule type" value="Genomic_DNA"/>
</dbReference>
<keyword evidence="13" id="KW-0472">Membrane</keyword>
<dbReference type="Pfam" id="PF02253">
    <property type="entry name" value="PLA1"/>
    <property type="match status" value="1"/>
</dbReference>
<dbReference type="InterPro" id="IPR036541">
    <property type="entry name" value="PLipase_A1_sf"/>
</dbReference>
<gene>
    <name evidence="19" type="ORF">EIP75_03665</name>
</gene>
<evidence type="ECO:0000256" key="12">
    <source>
        <dbReference type="ARBA" id="ARBA00023098"/>
    </source>
</evidence>
<evidence type="ECO:0000256" key="18">
    <source>
        <dbReference type="SAM" id="MobiDB-lite"/>
    </source>
</evidence>
<comment type="function">
    <text evidence="17">Hydrolysis of phosphatidylcholine with phospholipase A2 (EC 3.1.1.4) and phospholipase A1 (EC 3.1.1.32) activities.</text>
</comment>
<dbReference type="EC" id="3.1.1.4" evidence="17"/>
<evidence type="ECO:0000256" key="17">
    <source>
        <dbReference type="RuleBase" id="RU366027"/>
    </source>
</evidence>
<dbReference type="PANTHER" id="PTHR40457">
    <property type="entry name" value="PHOSPHOLIPASE A1"/>
    <property type="match status" value="1"/>
</dbReference>
<evidence type="ECO:0000256" key="10">
    <source>
        <dbReference type="ARBA" id="ARBA00022837"/>
    </source>
</evidence>
<dbReference type="GO" id="GO:0004623">
    <property type="term" value="F:phospholipase A2 activity"/>
    <property type="evidence" value="ECO:0007669"/>
    <property type="project" value="UniProtKB-EC"/>
</dbReference>
<comment type="similarity">
    <text evidence="3 17">Belongs to the phospholipase A1 family.</text>
</comment>
<dbReference type="PANTHER" id="PTHR40457:SF1">
    <property type="entry name" value="PHOSPHOLIPASE A1"/>
    <property type="match status" value="1"/>
</dbReference>
<evidence type="ECO:0000313" key="19">
    <source>
        <dbReference type="EMBL" id="RRS05964.1"/>
    </source>
</evidence>
<comment type="catalytic activity">
    <reaction evidence="1 17">
        <text>a 1,2-diacyl-sn-glycero-3-phosphocholine + H2O = a 2-acyl-sn-glycero-3-phosphocholine + a fatty acid + H(+)</text>
        <dbReference type="Rhea" id="RHEA:18689"/>
        <dbReference type="ChEBI" id="CHEBI:15377"/>
        <dbReference type="ChEBI" id="CHEBI:15378"/>
        <dbReference type="ChEBI" id="CHEBI:28868"/>
        <dbReference type="ChEBI" id="CHEBI:57643"/>
        <dbReference type="ChEBI" id="CHEBI:57875"/>
        <dbReference type="EC" id="3.1.1.32"/>
    </reaction>
</comment>
<dbReference type="GO" id="GO:0009279">
    <property type="term" value="C:cell outer membrane"/>
    <property type="evidence" value="ECO:0007669"/>
    <property type="project" value="UniProtKB-SubCell"/>
</dbReference>
<keyword evidence="11 17" id="KW-0442">Lipid degradation</keyword>
<reference evidence="19 20" key="1">
    <citation type="submission" date="2018-12" db="EMBL/GenBank/DDBJ databases">
        <title>The whole draft genome of Aquabacterium sp. SJQ9.</title>
        <authorList>
            <person name="Sun L."/>
            <person name="Gao X."/>
            <person name="Chen W."/>
            <person name="Huang K."/>
        </authorList>
    </citation>
    <scope>NUCLEOTIDE SEQUENCE [LARGE SCALE GENOMIC DNA]</scope>
    <source>
        <strain evidence="19 20">SJQ9</strain>
    </source>
</reference>